<reference evidence="2 3" key="1">
    <citation type="journal article" date="2013" name="Genome Biol.">
        <title>The genome sequence of the most widely cultivated cacao type and its use to identify candidate genes regulating pod color.</title>
        <authorList>
            <person name="Motamayor J.C."/>
            <person name="Mockaitis K."/>
            <person name="Schmutz J."/>
            <person name="Haiminen N."/>
            <person name="Iii D.L."/>
            <person name="Cornejo O."/>
            <person name="Findley S.D."/>
            <person name="Zheng P."/>
            <person name="Utro F."/>
            <person name="Royaert S."/>
            <person name="Saski C."/>
            <person name="Jenkins J."/>
            <person name="Podicheti R."/>
            <person name="Zhao M."/>
            <person name="Scheffler B.E."/>
            <person name="Stack J.C."/>
            <person name="Feltus F.A."/>
            <person name="Mustiga G.M."/>
            <person name="Amores F."/>
            <person name="Phillips W."/>
            <person name="Marelli J.P."/>
            <person name="May G.D."/>
            <person name="Shapiro H."/>
            <person name="Ma J."/>
            <person name="Bustamante C.D."/>
            <person name="Schnell R.J."/>
            <person name="Main D."/>
            <person name="Gilbert D."/>
            <person name="Parida L."/>
            <person name="Kuhn D.N."/>
        </authorList>
    </citation>
    <scope>NUCLEOTIDE SEQUENCE [LARGE SCALE GENOMIC DNA]</scope>
    <source>
        <strain evidence="3">cv. Matina 1-6</strain>
    </source>
</reference>
<dbReference type="EMBL" id="CM001879">
    <property type="protein sequence ID" value="EOX95230.1"/>
    <property type="molecule type" value="Genomic_DNA"/>
</dbReference>
<dbReference type="InParanoid" id="A0A061DRB5"/>
<dbReference type="HOGENOM" id="CLU_2594585_0_0_1"/>
<evidence type="ECO:0000256" key="1">
    <source>
        <dbReference type="SAM" id="MobiDB-lite"/>
    </source>
</evidence>
<dbReference type="AlphaFoldDB" id="A0A061DRB5"/>
<name>A0A061DRB5_THECC</name>
<feature type="region of interest" description="Disordered" evidence="1">
    <location>
        <begin position="31"/>
        <end position="52"/>
    </location>
</feature>
<keyword evidence="3" id="KW-1185">Reference proteome</keyword>
<evidence type="ECO:0000313" key="3">
    <source>
        <dbReference type="Proteomes" id="UP000026915"/>
    </source>
</evidence>
<dbReference type="Proteomes" id="UP000026915">
    <property type="component" value="Chromosome 1"/>
</dbReference>
<proteinExistence type="predicted"/>
<evidence type="ECO:0000313" key="2">
    <source>
        <dbReference type="EMBL" id="EOX95230.1"/>
    </source>
</evidence>
<accession>A0A061DRB5</accession>
<gene>
    <name evidence="2" type="ORF">TCM_004781</name>
</gene>
<organism evidence="2 3">
    <name type="scientific">Theobroma cacao</name>
    <name type="common">Cacao</name>
    <name type="synonym">Cocoa</name>
    <dbReference type="NCBI Taxonomy" id="3641"/>
    <lineage>
        <taxon>Eukaryota</taxon>
        <taxon>Viridiplantae</taxon>
        <taxon>Streptophyta</taxon>
        <taxon>Embryophyta</taxon>
        <taxon>Tracheophyta</taxon>
        <taxon>Spermatophyta</taxon>
        <taxon>Magnoliopsida</taxon>
        <taxon>eudicotyledons</taxon>
        <taxon>Gunneridae</taxon>
        <taxon>Pentapetalae</taxon>
        <taxon>rosids</taxon>
        <taxon>malvids</taxon>
        <taxon>Malvales</taxon>
        <taxon>Malvaceae</taxon>
        <taxon>Byttnerioideae</taxon>
        <taxon>Theobroma</taxon>
    </lineage>
</organism>
<dbReference type="Gramene" id="EOX95230">
    <property type="protein sequence ID" value="EOX95230"/>
    <property type="gene ID" value="TCM_004781"/>
</dbReference>
<protein>
    <submittedName>
        <fullName evidence="2">Uncharacterized protein</fullName>
    </submittedName>
</protein>
<sequence>MTHIKHMGEILRNRQAMNKTFSSCLGLQRKKGSSTDKIGVPTEPGLPGSPEAQTFSHNRALQQRLRVDFHRYPVVALLRG</sequence>